<feature type="compositionally biased region" description="Basic and acidic residues" evidence="1">
    <location>
        <begin position="131"/>
        <end position="140"/>
    </location>
</feature>
<evidence type="ECO:0000313" key="3">
    <source>
        <dbReference type="Proteomes" id="UP001485043"/>
    </source>
</evidence>
<organism evidence="2 3">
    <name type="scientific">Apatococcus fuscideae</name>
    <dbReference type="NCBI Taxonomy" id="2026836"/>
    <lineage>
        <taxon>Eukaryota</taxon>
        <taxon>Viridiplantae</taxon>
        <taxon>Chlorophyta</taxon>
        <taxon>core chlorophytes</taxon>
        <taxon>Trebouxiophyceae</taxon>
        <taxon>Chlorellales</taxon>
        <taxon>Chlorellaceae</taxon>
        <taxon>Apatococcus</taxon>
    </lineage>
</organism>
<feature type="region of interest" description="Disordered" evidence="1">
    <location>
        <begin position="229"/>
        <end position="275"/>
    </location>
</feature>
<feature type="region of interest" description="Disordered" evidence="1">
    <location>
        <begin position="40"/>
        <end position="141"/>
    </location>
</feature>
<feature type="region of interest" description="Disordered" evidence="1">
    <location>
        <begin position="380"/>
        <end position="428"/>
    </location>
</feature>
<feature type="region of interest" description="Disordered" evidence="1">
    <location>
        <begin position="341"/>
        <end position="368"/>
    </location>
</feature>
<feature type="compositionally biased region" description="Polar residues" evidence="1">
    <location>
        <begin position="299"/>
        <end position="310"/>
    </location>
</feature>
<feature type="region of interest" description="Disordered" evidence="1">
    <location>
        <begin position="287"/>
        <end position="312"/>
    </location>
</feature>
<protein>
    <submittedName>
        <fullName evidence="2">Uncharacterized protein</fullName>
    </submittedName>
</protein>
<feature type="compositionally biased region" description="Polar residues" evidence="1">
    <location>
        <begin position="248"/>
        <end position="263"/>
    </location>
</feature>
<dbReference type="EMBL" id="JALJOV010001225">
    <property type="protein sequence ID" value="KAK9851699.1"/>
    <property type="molecule type" value="Genomic_DNA"/>
</dbReference>
<feature type="compositionally biased region" description="Polar residues" evidence="1">
    <location>
        <begin position="403"/>
        <end position="416"/>
    </location>
</feature>
<proteinExistence type="predicted"/>
<dbReference type="AlphaFoldDB" id="A0AAW1SNN5"/>
<name>A0AAW1SNN5_9CHLO</name>
<dbReference type="Proteomes" id="UP001485043">
    <property type="component" value="Unassembled WGS sequence"/>
</dbReference>
<reference evidence="2 3" key="1">
    <citation type="journal article" date="2024" name="Nat. Commun.">
        <title>Phylogenomics reveals the evolutionary origins of lichenization in chlorophyte algae.</title>
        <authorList>
            <person name="Puginier C."/>
            <person name="Libourel C."/>
            <person name="Otte J."/>
            <person name="Skaloud P."/>
            <person name="Haon M."/>
            <person name="Grisel S."/>
            <person name="Petersen M."/>
            <person name="Berrin J.G."/>
            <person name="Delaux P.M."/>
            <person name="Dal Grande F."/>
            <person name="Keller J."/>
        </authorList>
    </citation>
    <scope>NUCLEOTIDE SEQUENCE [LARGE SCALE GENOMIC DNA]</scope>
    <source>
        <strain evidence="2 3">SAG 2523</strain>
    </source>
</reference>
<evidence type="ECO:0000313" key="2">
    <source>
        <dbReference type="EMBL" id="KAK9851699.1"/>
    </source>
</evidence>
<keyword evidence="3" id="KW-1185">Reference proteome</keyword>
<sequence>MRLSPLSLRLRDALNIEDRLDLSASSPGLLSLSSSTDHSWVNGGPGKEQMFPFLPSPAASEKAKSPVTIGQRPLSKAWSDTELHESQDLTLQPLDLNSPLPRGDGSAGPQRTAWSSTEGVTSAAQAAAHPGELHQAEDTFRPSVLAESPRCDMQRHRRSFHGPTGLGGSTRHAASFNSRRQSTAIFKTMDLASAGQGLLDADDLLALESGLAPSSRRLTSTLLIPLPDLENLPGAQLSSPTAERAPSRGSTPSPSCHDPTSGTPPLETNPAHPPEWEALAGADLHSSSIPEEVPCPDSGPSSAFNGNSPAESPHTAVVALVNSSAVDLDIPMVLQGAGGFPVPPSSTPSPLSKGFPSAGRSQPAVKGQAALSATPVALAVSGGAGQSSPTLQEADFPGRGPSPSATGHAQAESPQLIQEAHPSEVTRT</sequence>
<feature type="compositionally biased region" description="Polar residues" evidence="1">
    <location>
        <begin position="112"/>
        <end position="124"/>
    </location>
</feature>
<comment type="caution">
    <text evidence="2">The sequence shown here is derived from an EMBL/GenBank/DDBJ whole genome shotgun (WGS) entry which is preliminary data.</text>
</comment>
<accession>A0AAW1SNN5</accession>
<evidence type="ECO:0000256" key="1">
    <source>
        <dbReference type="SAM" id="MobiDB-lite"/>
    </source>
</evidence>
<gene>
    <name evidence="2" type="ORF">WJX84_008582</name>
</gene>